<keyword evidence="3 6" id="KW-0274">FAD</keyword>
<feature type="active site" description="Proton donor/acceptor" evidence="4">
    <location>
        <position position="452"/>
    </location>
</feature>
<protein>
    <submittedName>
        <fullName evidence="9">Alkyldihydroxyacetonephosphate synthase</fullName>
    </submittedName>
</protein>
<sequence length="544" mass="59449">MRRWNGWGDDSFNLEMPDQGQAFLAGRVGAGHPLQDATLESVCAQVPASRLSVPAELAPLIDTAAETRVRHARGQSLADWLAMRSGDFGVFPDGVAQPQNSDDVQSLLTWAAAEKIHVIPYGGGTSVAGHINPEDRGRPILTIALGQMNRLLDLDPESQIATFGAGTPGPLVESQLRAHGFTLGHFPQSFELSTVGGWVASRSSGQQSLRYGRIEQLFAGGRIETLQGTLEIPTFPASSAGPDVREMILGSEGRIGVITEVKVRVTPLPEKERFHVVFFPDWDSARTASRKLVQNRIPLSMLRLSNAVETETQLALAGHPTLIGLLERFLSARGAGDGKCMMTFGVTGSSRQCRHALQEARAVCKSHRGVYTGTRLGDKWAAKRFTMPYLREALWQMGYAVDTLETATDWDNVDNLLGRIEANLLDGLAERQERTHVFTHLSHFYGQGCSVYTTYVFRVAESYEETLDRWRTLKESTSRVIAHNGGTISHQHGVGKDHAPYLPVEKGELGMLAIRSLCNAFDPGALLNPGTLIDTETGTRGRTK</sequence>
<dbReference type="AlphaFoldDB" id="A0A1I6G9D3"/>
<dbReference type="InterPro" id="IPR016169">
    <property type="entry name" value="FAD-bd_PCMH_sub2"/>
</dbReference>
<dbReference type="STRING" id="375760.SAMN04488073_0258"/>
<dbReference type="OrthoDB" id="9811557at2"/>
<dbReference type="Proteomes" id="UP000199290">
    <property type="component" value="Unassembled WGS sequence"/>
</dbReference>
<feature type="site" description="Important for enzyme activity" evidence="7">
    <location>
        <position position="303"/>
    </location>
</feature>
<reference evidence="10" key="1">
    <citation type="submission" date="2016-10" db="EMBL/GenBank/DDBJ databases">
        <authorList>
            <person name="Varghese N."/>
            <person name="Submissions S."/>
        </authorList>
    </citation>
    <scope>NUCLEOTIDE SEQUENCE [LARGE SCALE GENOMIC DNA]</scope>
    <source>
        <strain evidence="10">CGMCC 1.6294</strain>
    </source>
</reference>
<dbReference type="InterPro" id="IPR016166">
    <property type="entry name" value="FAD-bd_PCMH"/>
</dbReference>
<dbReference type="PANTHER" id="PTHR46568:SF1">
    <property type="entry name" value="ALKYLDIHYDROXYACETONEPHOSPHATE SYNTHASE, PEROXISOMAL"/>
    <property type="match status" value="1"/>
</dbReference>
<dbReference type="PANTHER" id="PTHR46568">
    <property type="entry name" value="ALKYLDIHYDROXYACETONEPHOSPHATE SYNTHASE, PEROXISOMAL"/>
    <property type="match status" value="1"/>
</dbReference>
<accession>A0A1I6G9D3</accession>
<dbReference type="Gene3D" id="3.30.465.10">
    <property type="match status" value="1"/>
</dbReference>
<evidence type="ECO:0000256" key="6">
    <source>
        <dbReference type="PIRSR" id="PIRSR625650-3"/>
    </source>
</evidence>
<dbReference type="GO" id="GO:0008609">
    <property type="term" value="F:alkylglycerone-phosphate synthase activity"/>
    <property type="evidence" value="ECO:0007669"/>
    <property type="project" value="InterPro"/>
</dbReference>
<dbReference type="SUPFAM" id="SSF55103">
    <property type="entry name" value="FAD-linked oxidases, C-terminal domain"/>
    <property type="match status" value="1"/>
</dbReference>
<dbReference type="Pfam" id="PF02913">
    <property type="entry name" value="FAD-oxidase_C"/>
    <property type="match status" value="1"/>
</dbReference>
<dbReference type="GO" id="GO:0008610">
    <property type="term" value="P:lipid biosynthetic process"/>
    <property type="evidence" value="ECO:0007669"/>
    <property type="project" value="InterPro"/>
</dbReference>
<evidence type="ECO:0000256" key="5">
    <source>
        <dbReference type="PIRSR" id="PIRSR625650-2"/>
    </source>
</evidence>
<name>A0A1I6G9D3_9GAMM</name>
<dbReference type="RefSeq" id="WP_091985121.1">
    <property type="nucleotide sequence ID" value="NZ_FOYV01000001.1"/>
</dbReference>
<evidence type="ECO:0000313" key="9">
    <source>
        <dbReference type="EMBL" id="SFR38794.1"/>
    </source>
</evidence>
<organism evidence="9 10">
    <name type="scientific">Marinobacter gudaonensis</name>
    <dbReference type="NCBI Taxonomy" id="375760"/>
    <lineage>
        <taxon>Bacteria</taxon>
        <taxon>Pseudomonadati</taxon>
        <taxon>Pseudomonadota</taxon>
        <taxon>Gammaproteobacteria</taxon>
        <taxon>Pseudomonadales</taxon>
        <taxon>Marinobacteraceae</taxon>
        <taxon>Marinobacter</taxon>
    </lineage>
</organism>
<keyword evidence="10" id="KW-1185">Reference proteome</keyword>
<evidence type="ECO:0000256" key="4">
    <source>
        <dbReference type="PIRSR" id="PIRSR625650-1"/>
    </source>
</evidence>
<comment type="similarity">
    <text evidence="1">Belongs to the FAD-binding oxidoreductase/transferase type 4 family.</text>
</comment>
<proteinExistence type="inferred from homology"/>
<feature type="binding site" evidence="6">
    <location>
        <begin position="120"/>
        <end position="126"/>
    </location>
    <ligand>
        <name>FAD</name>
        <dbReference type="ChEBI" id="CHEBI:57692"/>
    </ligand>
</feature>
<evidence type="ECO:0000256" key="2">
    <source>
        <dbReference type="ARBA" id="ARBA00022630"/>
    </source>
</evidence>
<feature type="domain" description="FAD-binding PCMH-type" evidence="8">
    <location>
        <begin position="88"/>
        <end position="268"/>
    </location>
</feature>
<dbReference type="InterPro" id="IPR004113">
    <property type="entry name" value="FAD-bd_oxidored_4_C"/>
</dbReference>
<feature type="binding site" evidence="6">
    <location>
        <begin position="252"/>
        <end position="258"/>
    </location>
    <ligand>
        <name>FAD</name>
        <dbReference type="ChEBI" id="CHEBI:57692"/>
    </ligand>
</feature>
<dbReference type="InterPro" id="IPR016164">
    <property type="entry name" value="FAD-linked_Oxase-like_C"/>
</dbReference>
<dbReference type="Gene3D" id="3.30.70.3450">
    <property type="match status" value="1"/>
</dbReference>
<keyword evidence="2" id="KW-0285">Flavoprotein</keyword>
<feature type="binding site" evidence="5">
    <location>
        <position position="391"/>
    </location>
    <ligand>
        <name>substrate</name>
    </ligand>
</feature>
<evidence type="ECO:0000256" key="1">
    <source>
        <dbReference type="ARBA" id="ARBA00008000"/>
    </source>
</evidence>
<dbReference type="GO" id="GO:0071949">
    <property type="term" value="F:FAD binding"/>
    <property type="evidence" value="ECO:0007669"/>
    <property type="project" value="InterPro"/>
</dbReference>
<dbReference type="InterPro" id="IPR025650">
    <property type="entry name" value="Alkyl-DHAP_Synthase"/>
</dbReference>
<gene>
    <name evidence="9" type="ORF">SAMN04488073_0258</name>
</gene>
<evidence type="ECO:0000256" key="7">
    <source>
        <dbReference type="PIRSR" id="PIRSR625650-4"/>
    </source>
</evidence>
<comment type="cofactor">
    <cofactor evidence="6">
        <name>FAD</name>
        <dbReference type="ChEBI" id="CHEBI:57692"/>
    </cofactor>
</comment>
<dbReference type="Pfam" id="PF01565">
    <property type="entry name" value="FAD_binding_4"/>
    <property type="match status" value="1"/>
</dbReference>
<evidence type="ECO:0000256" key="3">
    <source>
        <dbReference type="ARBA" id="ARBA00022827"/>
    </source>
</evidence>
<evidence type="ECO:0000259" key="8">
    <source>
        <dbReference type="PROSITE" id="PS51387"/>
    </source>
</evidence>
<dbReference type="InterPro" id="IPR036318">
    <property type="entry name" value="FAD-bd_PCMH-like_sf"/>
</dbReference>
<dbReference type="SUPFAM" id="SSF56176">
    <property type="entry name" value="FAD-binding/transporter-associated domain-like"/>
    <property type="match status" value="1"/>
</dbReference>
<dbReference type="InterPro" id="IPR016167">
    <property type="entry name" value="FAD-bd_PCMH_sub1"/>
</dbReference>
<dbReference type="Gene3D" id="3.30.43.10">
    <property type="entry name" value="Uridine Diphospho-n-acetylenolpyruvylglucosamine Reductase, domain 2"/>
    <property type="match status" value="1"/>
</dbReference>
<dbReference type="EMBL" id="FOYV01000001">
    <property type="protein sequence ID" value="SFR38794.1"/>
    <property type="molecule type" value="Genomic_DNA"/>
</dbReference>
<dbReference type="PROSITE" id="PS51387">
    <property type="entry name" value="FAD_PCMH"/>
    <property type="match status" value="1"/>
</dbReference>
<dbReference type="Gene3D" id="3.30.300.330">
    <property type="match status" value="1"/>
</dbReference>
<dbReference type="InterPro" id="IPR006094">
    <property type="entry name" value="Oxid_FAD_bind_N"/>
</dbReference>
<evidence type="ECO:0000313" key="10">
    <source>
        <dbReference type="Proteomes" id="UP000199290"/>
    </source>
</evidence>